<comment type="caution">
    <text evidence="2">The sequence shown here is derived from an EMBL/GenBank/DDBJ whole genome shotgun (WGS) entry which is preliminary data.</text>
</comment>
<evidence type="ECO:0000313" key="2">
    <source>
        <dbReference type="EMBL" id="KAG1342430.1"/>
    </source>
</evidence>
<sequence length="78" mass="8179">MDHTPRVSMAKLAQQLKDGFLNLVERVKKFGGGSSQANGTKEADFSGLRSSQDGGVHAAKARGPNPPSVSKGPPPQHN</sequence>
<evidence type="ECO:0000256" key="1">
    <source>
        <dbReference type="SAM" id="MobiDB-lite"/>
    </source>
</evidence>
<name>A0A8K0N1L7_COCNU</name>
<reference evidence="2" key="2">
    <citation type="submission" date="2019-07" db="EMBL/GenBank/DDBJ databases">
        <authorList>
            <person name="Yang Y."/>
            <person name="Bocs S."/>
            <person name="Baudouin L."/>
        </authorList>
    </citation>
    <scope>NUCLEOTIDE SEQUENCE</scope>
    <source>
        <tissue evidence="2">Spear leaf of Hainan Tall coconut</tissue>
    </source>
</reference>
<keyword evidence="2" id="KW-0436">Ligase</keyword>
<proteinExistence type="predicted"/>
<dbReference type="AlphaFoldDB" id="A0A8K0N1L7"/>
<gene>
    <name evidence="2" type="ORF">COCNU_05G006590</name>
</gene>
<feature type="compositionally biased region" description="Pro residues" evidence="1">
    <location>
        <begin position="64"/>
        <end position="78"/>
    </location>
</feature>
<organism evidence="2 3">
    <name type="scientific">Cocos nucifera</name>
    <name type="common">Coconut palm</name>
    <dbReference type="NCBI Taxonomy" id="13894"/>
    <lineage>
        <taxon>Eukaryota</taxon>
        <taxon>Viridiplantae</taxon>
        <taxon>Streptophyta</taxon>
        <taxon>Embryophyta</taxon>
        <taxon>Tracheophyta</taxon>
        <taxon>Spermatophyta</taxon>
        <taxon>Magnoliopsida</taxon>
        <taxon>Liliopsida</taxon>
        <taxon>Arecaceae</taxon>
        <taxon>Arecoideae</taxon>
        <taxon>Cocoseae</taxon>
        <taxon>Attaleinae</taxon>
        <taxon>Cocos</taxon>
    </lineage>
</organism>
<protein>
    <submittedName>
        <fullName evidence="2">Putative Methionine--tRNA ligase</fullName>
    </submittedName>
</protein>
<feature type="region of interest" description="Disordered" evidence="1">
    <location>
        <begin position="30"/>
        <end position="78"/>
    </location>
</feature>
<keyword evidence="3" id="KW-1185">Reference proteome</keyword>
<reference evidence="2" key="1">
    <citation type="journal article" date="2017" name="Gigascience">
        <title>The genome draft of coconut (Cocos nucifera).</title>
        <authorList>
            <person name="Xiao Y."/>
            <person name="Xu P."/>
            <person name="Fan H."/>
            <person name="Baudouin L."/>
            <person name="Xia W."/>
            <person name="Bocs S."/>
            <person name="Xu J."/>
            <person name="Li Q."/>
            <person name="Guo A."/>
            <person name="Zhou L."/>
            <person name="Li J."/>
            <person name="Wu Y."/>
            <person name="Ma Z."/>
            <person name="Armero A."/>
            <person name="Issali A.E."/>
            <person name="Liu N."/>
            <person name="Peng M."/>
            <person name="Yang Y."/>
        </authorList>
    </citation>
    <scope>NUCLEOTIDE SEQUENCE</scope>
    <source>
        <tissue evidence="2">Spear leaf of Hainan Tall coconut</tissue>
    </source>
</reference>
<dbReference type="GO" id="GO:0016874">
    <property type="term" value="F:ligase activity"/>
    <property type="evidence" value="ECO:0007669"/>
    <property type="project" value="UniProtKB-KW"/>
</dbReference>
<dbReference type="Proteomes" id="UP000797356">
    <property type="component" value="Chromosome 5"/>
</dbReference>
<evidence type="ECO:0000313" key="3">
    <source>
        <dbReference type="Proteomes" id="UP000797356"/>
    </source>
</evidence>
<accession>A0A8K0N1L7</accession>
<dbReference type="EMBL" id="CM017876">
    <property type="protein sequence ID" value="KAG1342430.1"/>
    <property type="molecule type" value="Genomic_DNA"/>
</dbReference>